<dbReference type="EMBL" id="MU266410">
    <property type="protein sequence ID" value="KAH7925041.1"/>
    <property type="molecule type" value="Genomic_DNA"/>
</dbReference>
<sequence length="191" mass="19837">MTGFVLVLLLVLLPCAGAEMEMAVRGEMEAHSVDRNGGAAHGDGSGARDDAARRTGVEMEAACVERPFIAGGVGVGRCMCAFLSRQGVGGGGVGDLIFGIGDSVLMNNHGAGVCVLGRTMTHGRDWGSTPTPLARSSYHQVHSSTRRLSCLAPSEATTYRYTLTLGEMGASMGAGQSSASCRTYVLVKFFT</sequence>
<evidence type="ECO:0000313" key="1">
    <source>
        <dbReference type="EMBL" id="KAH7925041.1"/>
    </source>
</evidence>
<dbReference type="Proteomes" id="UP000790709">
    <property type="component" value="Unassembled WGS sequence"/>
</dbReference>
<reference evidence="1" key="1">
    <citation type="journal article" date="2021" name="New Phytol.">
        <title>Evolutionary innovations through gain and loss of genes in the ectomycorrhizal Boletales.</title>
        <authorList>
            <person name="Wu G."/>
            <person name="Miyauchi S."/>
            <person name="Morin E."/>
            <person name="Kuo A."/>
            <person name="Drula E."/>
            <person name="Varga T."/>
            <person name="Kohler A."/>
            <person name="Feng B."/>
            <person name="Cao Y."/>
            <person name="Lipzen A."/>
            <person name="Daum C."/>
            <person name="Hundley H."/>
            <person name="Pangilinan J."/>
            <person name="Johnson J."/>
            <person name="Barry K."/>
            <person name="LaButti K."/>
            <person name="Ng V."/>
            <person name="Ahrendt S."/>
            <person name="Min B."/>
            <person name="Choi I.G."/>
            <person name="Park H."/>
            <person name="Plett J.M."/>
            <person name="Magnuson J."/>
            <person name="Spatafora J.W."/>
            <person name="Nagy L.G."/>
            <person name="Henrissat B."/>
            <person name="Grigoriev I.V."/>
            <person name="Yang Z.L."/>
            <person name="Xu J."/>
            <person name="Martin F.M."/>
        </authorList>
    </citation>
    <scope>NUCLEOTIDE SEQUENCE</scope>
    <source>
        <strain evidence="1">KUC20120723A-06</strain>
    </source>
</reference>
<evidence type="ECO:0000313" key="2">
    <source>
        <dbReference type="Proteomes" id="UP000790709"/>
    </source>
</evidence>
<gene>
    <name evidence="1" type="ORF">BV22DRAFT_1047027</name>
</gene>
<accession>A0ACB8BGQ4</accession>
<comment type="caution">
    <text evidence="1">The sequence shown here is derived from an EMBL/GenBank/DDBJ whole genome shotgun (WGS) entry which is preliminary data.</text>
</comment>
<protein>
    <submittedName>
        <fullName evidence="1">Uncharacterized protein</fullName>
    </submittedName>
</protein>
<keyword evidence="2" id="KW-1185">Reference proteome</keyword>
<organism evidence="1 2">
    <name type="scientific">Leucogyrophana mollusca</name>
    <dbReference type="NCBI Taxonomy" id="85980"/>
    <lineage>
        <taxon>Eukaryota</taxon>
        <taxon>Fungi</taxon>
        <taxon>Dikarya</taxon>
        <taxon>Basidiomycota</taxon>
        <taxon>Agaricomycotina</taxon>
        <taxon>Agaricomycetes</taxon>
        <taxon>Agaricomycetidae</taxon>
        <taxon>Boletales</taxon>
        <taxon>Boletales incertae sedis</taxon>
        <taxon>Leucogyrophana</taxon>
    </lineage>
</organism>
<name>A0ACB8BGQ4_9AGAM</name>
<proteinExistence type="predicted"/>